<evidence type="ECO:0000313" key="4">
    <source>
        <dbReference type="EMBL" id="POB04483.1"/>
    </source>
</evidence>
<comment type="caution">
    <text evidence="4">The sequence shown here is derived from an EMBL/GenBank/DDBJ whole genome shotgun (WGS) entry which is preliminary data.</text>
</comment>
<accession>A0A2P4EWU0</accession>
<dbReference type="OrthoDB" id="7009097at2"/>
<keyword evidence="3" id="KW-1133">Transmembrane helix</keyword>
<evidence type="ECO:0000256" key="3">
    <source>
        <dbReference type="SAM" id="Phobius"/>
    </source>
</evidence>
<evidence type="ECO:0000256" key="1">
    <source>
        <dbReference type="SAM" id="Coils"/>
    </source>
</evidence>
<keyword evidence="3" id="KW-0812">Transmembrane</keyword>
<evidence type="ECO:0000256" key="2">
    <source>
        <dbReference type="SAM" id="MobiDB-lite"/>
    </source>
</evidence>
<keyword evidence="5" id="KW-1185">Reference proteome</keyword>
<dbReference type="Proteomes" id="UP000243451">
    <property type="component" value="Unassembled WGS sequence"/>
</dbReference>
<name>A0A2P4EWU0_9GAMM</name>
<dbReference type="RefSeq" id="WP_104737530.1">
    <property type="nucleotide sequence ID" value="NZ_BMHR01000003.1"/>
</dbReference>
<feature type="compositionally biased region" description="Acidic residues" evidence="2">
    <location>
        <begin position="1"/>
        <end position="12"/>
    </location>
</feature>
<keyword evidence="1" id="KW-0175">Coiled coil</keyword>
<protein>
    <submittedName>
        <fullName evidence="4">Uncharacterized protein</fullName>
    </submittedName>
</protein>
<proteinExistence type="predicted"/>
<dbReference type="EMBL" id="PPSK01000004">
    <property type="protein sequence ID" value="POB04483.1"/>
    <property type="molecule type" value="Genomic_DNA"/>
</dbReference>
<keyword evidence="3" id="KW-0472">Membrane</keyword>
<organism evidence="4 5">
    <name type="scientific">Halopseudomonas oceani</name>
    <dbReference type="NCBI Taxonomy" id="1708783"/>
    <lineage>
        <taxon>Bacteria</taxon>
        <taxon>Pseudomonadati</taxon>
        <taxon>Pseudomonadota</taxon>
        <taxon>Gammaproteobacteria</taxon>
        <taxon>Pseudomonadales</taxon>
        <taxon>Pseudomonadaceae</taxon>
        <taxon>Halopseudomonas</taxon>
    </lineage>
</organism>
<feature type="region of interest" description="Disordered" evidence="2">
    <location>
        <begin position="1"/>
        <end position="25"/>
    </location>
</feature>
<feature type="coiled-coil region" evidence="1">
    <location>
        <begin position="204"/>
        <end position="231"/>
    </location>
</feature>
<feature type="transmembrane region" description="Helical" evidence="3">
    <location>
        <begin position="237"/>
        <end position="258"/>
    </location>
</feature>
<sequence>MSPTDTLDDIPETEQTAPKDPFARAKPSDSYWVQLKPIFKARVLVHPERLAQIAVTQESIASLELLRLQVRFEGEPLPEAGNRVEVLVDHKRKRVRFGPVDGVQIVPAQRGLGTFMLAQLIHWCQRYCGDYAVTPITLHSSASPTEDARTARDAILNRAGFNITPIDGEAGAALAQANRVNDLIGSWNTERIQPLQINTLLAQLRENETLNQKQETRINQLQAAIASYKRSDLGNRFAIGCLIAFSIFQALMLLWVVLR</sequence>
<dbReference type="AlphaFoldDB" id="A0A2P4EWU0"/>
<evidence type="ECO:0000313" key="5">
    <source>
        <dbReference type="Proteomes" id="UP000243451"/>
    </source>
</evidence>
<reference evidence="4 5" key="1">
    <citation type="submission" date="2018-01" db="EMBL/GenBank/DDBJ databases">
        <title>Draft genome of the type strain Pseudomonas oceani DSM 100277 isolated from the deep water in Okinawa trough, northwestern Pacific Ocean.</title>
        <authorList>
            <person name="Gomila M."/>
            <person name="Mulet M."/>
            <person name="Garcia-Valdes E."/>
            <person name="Lalucat J."/>
        </authorList>
    </citation>
    <scope>NUCLEOTIDE SEQUENCE [LARGE SCALE GENOMIC DNA]</scope>
    <source>
        <strain evidence="4 5">DSM 100277</strain>
    </source>
</reference>
<gene>
    <name evidence="4" type="ORF">C1949_05770</name>
</gene>